<feature type="transmembrane region" description="Helical" evidence="1">
    <location>
        <begin position="329"/>
        <end position="349"/>
    </location>
</feature>
<organism evidence="2 3">
    <name type="scientific">Plantactinospora sonchi</name>
    <dbReference type="NCBI Taxonomy" id="1544735"/>
    <lineage>
        <taxon>Bacteria</taxon>
        <taxon>Bacillati</taxon>
        <taxon>Actinomycetota</taxon>
        <taxon>Actinomycetes</taxon>
        <taxon>Micromonosporales</taxon>
        <taxon>Micromonosporaceae</taxon>
        <taxon>Plantactinospora</taxon>
    </lineage>
</organism>
<reference evidence="2 3" key="1">
    <citation type="submission" date="2024-01" db="EMBL/GenBank/DDBJ databases">
        <title>Genome insights into Plantactinospora sonchi sp. nov.</title>
        <authorList>
            <person name="Wang L."/>
        </authorList>
    </citation>
    <scope>NUCLEOTIDE SEQUENCE [LARGE SCALE GENOMIC DNA]</scope>
    <source>
        <strain evidence="2 3">NEAU-QY2</strain>
    </source>
</reference>
<accession>A0ABU7RXK9</accession>
<dbReference type="InterPro" id="IPR010640">
    <property type="entry name" value="Low_temperature_requirement_A"/>
</dbReference>
<feature type="transmembrane region" description="Helical" evidence="1">
    <location>
        <begin position="204"/>
        <end position="221"/>
    </location>
</feature>
<feature type="transmembrane region" description="Helical" evidence="1">
    <location>
        <begin position="227"/>
        <end position="245"/>
    </location>
</feature>
<name>A0ABU7RXK9_9ACTN</name>
<protein>
    <submittedName>
        <fullName evidence="2">Low temperature requirement protein A</fullName>
    </submittedName>
</protein>
<evidence type="ECO:0000256" key="1">
    <source>
        <dbReference type="SAM" id="Phobius"/>
    </source>
</evidence>
<dbReference type="Pfam" id="PF06772">
    <property type="entry name" value="LtrA"/>
    <property type="match status" value="1"/>
</dbReference>
<dbReference type="EMBL" id="JAZGQK010000019">
    <property type="protein sequence ID" value="MEE6261263.1"/>
    <property type="molecule type" value="Genomic_DNA"/>
</dbReference>
<keyword evidence="1" id="KW-0472">Membrane</keyword>
<evidence type="ECO:0000313" key="2">
    <source>
        <dbReference type="EMBL" id="MEE6261263.1"/>
    </source>
</evidence>
<feature type="transmembrane region" description="Helical" evidence="1">
    <location>
        <begin position="298"/>
        <end position="317"/>
    </location>
</feature>
<keyword evidence="1" id="KW-1133">Transmembrane helix</keyword>
<feature type="transmembrane region" description="Helical" evidence="1">
    <location>
        <begin position="49"/>
        <end position="66"/>
    </location>
</feature>
<dbReference type="Proteomes" id="UP001332243">
    <property type="component" value="Unassembled WGS sequence"/>
</dbReference>
<gene>
    <name evidence="2" type="ORF">V1633_22530</name>
</gene>
<evidence type="ECO:0000313" key="3">
    <source>
        <dbReference type="Proteomes" id="UP001332243"/>
    </source>
</evidence>
<feature type="transmembrane region" description="Helical" evidence="1">
    <location>
        <begin position="104"/>
        <end position="124"/>
    </location>
</feature>
<dbReference type="PANTHER" id="PTHR36840:SF1">
    <property type="entry name" value="BLL5714 PROTEIN"/>
    <property type="match status" value="1"/>
</dbReference>
<dbReference type="PANTHER" id="PTHR36840">
    <property type="entry name" value="BLL5714 PROTEIN"/>
    <property type="match status" value="1"/>
</dbReference>
<keyword evidence="1" id="KW-0812">Transmembrane</keyword>
<feature type="transmembrane region" description="Helical" evidence="1">
    <location>
        <begin position="136"/>
        <end position="153"/>
    </location>
</feature>
<dbReference type="RefSeq" id="WP_331216368.1">
    <property type="nucleotide sequence ID" value="NZ_JAZGQK010000019.1"/>
</dbReference>
<keyword evidence="3" id="KW-1185">Reference proteome</keyword>
<sequence length="400" mass="43537">MARLLRKREHPRQASALELFFDLSFILGLALLSRRLFHELTWGNTLETLILFAGVYWIWIATAWATDWYNPNDPIIKGLVLGIMFVGLVMVAAIPGAFGAHGFIFAGAYVLVHFGRGAVLLTLLRGHPLQHRSLLILIWFAVSGVTWLVGAFRPETERVVLWLVALAIDYGIAWLGWPTPGLGRVPDENLRNVGEHLSERYQQVFIIALGEVILINGLAYAGAGITALRTLAFGLAFLNVVLLWRGYMIPGDLRIGGILDQSRPRLAVSVALCHATVIGGTLLTAVGNEVLITNPLGAPQGAWVMLIVGGAALFLIGRVMYHVSVFHRLPWPGLAGLAILGLLSPVLLLLQPLSISLVTNFALFGAVVVDIYLIGRAVREGRIATSSGDTPLTMGRDDKR</sequence>
<comment type="caution">
    <text evidence="2">The sequence shown here is derived from an EMBL/GenBank/DDBJ whole genome shotgun (WGS) entry which is preliminary data.</text>
</comment>
<proteinExistence type="predicted"/>
<feature type="transmembrane region" description="Helical" evidence="1">
    <location>
        <begin position="355"/>
        <end position="374"/>
    </location>
</feature>
<feature type="transmembrane region" description="Helical" evidence="1">
    <location>
        <begin position="159"/>
        <end position="177"/>
    </location>
</feature>
<feature type="transmembrane region" description="Helical" evidence="1">
    <location>
        <begin position="78"/>
        <end position="98"/>
    </location>
</feature>